<dbReference type="InterPro" id="IPR010982">
    <property type="entry name" value="Lambda_DNA-bd_dom_sf"/>
</dbReference>
<sequence length="598" mass="69428">MKIYFAAKRLYQLNPNVVAIWEQAIQGDYEEKNGQLQIESKSFAALYTIIDLITKATHSDIDEIVERYRDKIEIVLEESIKDDLARFQKQSKKLKRKQGNTRSSNQEMISSLLNQSYIESNSDALIYQLREAISKNTFKQGTNLNAAYPTVNIMDKNVKAIAQLRADDNDELGLSKEEFGIWENLIGEAITSMDDLTSDIFDIISYVWMKKADHPDAMINFHSDDVLSLRQLQGRSNGKNSSVTYRKKQREEVMKRIAALAAIWVRLDENDELEFVDRRKHAELSDYKSGKFKRLFLMDNITVLYDKHDNPLGIYECTIKPGQILANYLYGSTNSVGYLSLKALEYNPEKEKYHKRLTRYLSWQWRIRKRKKDFLRPYSISGEKGLLSVMEFKVDRRYSARTKDGFEKVLNTLKDDEVIGNWEYEGGLDESIVGVKKGWIDYWLKQKVVIQPPQSVLEHYRIDANELTALPERPSSVTDKKALLDFLSLTTEEGRDDDPFDYLAKIGIQKAYQEASPTKEPVQRKRTEDSQINFFYNEDLEVTGDLVKETRKKRGLNLTEAAEQIGIVRTTLSRFERGMIKKPLIDNIEKMREWLVKG</sequence>
<feature type="domain" description="HTH cro/C1-type" evidence="1">
    <location>
        <begin position="547"/>
        <end position="591"/>
    </location>
</feature>
<accession>A0A0M0KZN5</accession>
<comment type="caution">
    <text evidence="2">The sequence shown here is derived from an EMBL/GenBank/DDBJ whole genome shotgun (WGS) entry which is preliminary data.</text>
</comment>
<organism evidence="2 3">
    <name type="scientific">Priestia koreensis</name>
    <dbReference type="NCBI Taxonomy" id="284581"/>
    <lineage>
        <taxon>Bacteria</taxon>
        <taxon>Bacillati</taxon>
        <taxon>Bacillota</taxon>
        <taxon>Bacilli</taxon>
        <taxon>Bacillales</taxon>
        <taxon>Bacillaceae</taxon>
        <taxon>Priestia</taxon>
    </lineage>
</organism>
<dbReference type="CDD" id="cd00093">
    <property type="entry name" value="HTH_XRE"/>
    <property type="match status" value="1"/>
</dbReference>
<evidence type="ECO:0000313" key="3">
    <source>
        <dbReference type="Proteomes" id="UP000037558"/>
    </source>
</evidence>
<dbReference type="PATRIC" id="fig|284581.3.peg.4824"/>
<dbReference type="Pfam" id="PF01381">
    <property type="entry name" value="HTH_3"/>
    <property type="match status" value="1"/>
</dbReference>
<dbReference type="OrthoDB" id="2455104at2"/>
<proteinExistence type="predicted"/>
<reference evidence="3" key="1">
    <citation type="submission" date="2015-08" db="EMBL/GenBank/DDBJ databases">
        <title>Fjat-14210 dsm16467.</title>
        <authorList>
            <person name="Liu B."/>
            <person name="Wang J."/>
            <person name="Zhu Y."/>
            <person name="Liu G."/>
            <person name="Chen Q."/>
            <person name="Chen Z."/>
            <person name="Lan J."/>
            <person name="Che J."/>
            <person name="Ge C."/>
            <person name="Shi H."/>
            <person name="Pan Z."/>
            <person name="Liu X."/>
        </authorList>
    </citation>
    <scope>NUCLEOTIDE SEQUENCE [LARGE SCALE GENOMIC DNA]</scope>
    <source>
        <strain evidence="3">DSM 16467</strain>
    </source>
</reference>
<name>A0A0M0KZN5_9BACI</name>
<protein>
    <recommendedName>
        <fullName evidence="1">HTH cro/C1-type domain-containing protein</fullName>
    </recommendedName>
</protein>
<keyword evidence="3" id="KW-1185">Reference proteome</keyword>
<dbReference type="Gene3D" id="1.10.260.40">
    <property type="entry name" value="lambda repressor-like DNA-binding domains"/>
    <property type="match status" value="1"/>
</dbReference>
<evidence type="ECO:0000313" key="2">
    <source>
        <dbReference type="EMBL" id="KOO44290.1"/>
    </source>
</evidence>
<dbReference type="Proteomes" id="UP000037558">
    <property type="component" value="Unassembled WGS sequence"/>
</dbReference>
<gene>
    <name evidence="2" type="ORF">AMD01_13475</name>
</gene>
<evidence type="ECO:0000259" key="1">
    <source>
        <dbReference type="PROSITE" id="PS50943"/>
    </source>
</evidence>
<dbReference type="GO" id="GO:0003677">
    <property type="term" value="F:DNA binding"/>
    <property type="evidence" value="ECO:0007669"/>
    <property type="project" value="InterPro"/>
</dbReference>
<dbReference type="EMBL" id="LILC01000016">
    <property type="protein sequence ID" value="KOO44290.1"/>
    <property type="molecule type" value="Genomic_DNA"/>
</dbReference>
<dbReference type="InterPro" id="IPR001387">
    <property type="entry name" value="Cro/C1-type_HTH"/>
</dbReference>
<dbReference type="PROSITE" id="PS50943">
    <property type="entry name" value="HTH_CROC1"/>
    <property type="match status" value="1"/>
</dbReference>
<dbReference type="RefSeq" id="WP_053401945.1">
    <property type="nucleotide sequence ID" value="NZ_LILC01000016.1"/>
</dbReference>
<dbReference type="SUPFAM" id="SSF47413">
    <property type="entry name" value="lambda repressor-like DNA-binding domains"/>
    <property type="match status" value="1"/>
</dbReference>
<dbReference type="AlphaFoldDB" id="A0A0M0KZN5"/>
<dbReference type="STRING" id="284581.AMD01_13475"/>